<dbReference type="PROSITE" id="PS51000">
    <property type="entry name" value="HTH_DEOR_2"/>
    <property type="match status" value="1"/>
</dbReference>
<keyword evidence="4" id="KW-0472">Membrane</keyword>
<dbReference type="PRINTS" id="PR00037">
    <property type="entry name" value="HTHLACR"/>
</dbReference>
<proteinExistence type="predicted"/>
<dbReference type="AlphaFoldDB" id="A0A371YXV1"/>
<evidence type="ECO:0000313" key="7">
    <source>
        <dbReference type="Proteomes" id="UP000262371"/>
    </source>
</evidence>
<protein>
    <submittedName>
        <fullName evidence="6">DeoR/GlpR transcriptional regulator</fullName>
    </submittedName>
</protein>
<dbReference type="PANTHER" id="PTHR30363:SF44">
    <property type="entry name" value="AGA OPERON TRANSCRIPTIONAL REPRESSOR-RELATED"/>
    <property type="match status" value="1"/>
</dbReference>
<keyword evidence="2" id="KW-0238">DNA-binding</keyword>
<keyword evidence="4" id="KW-0812">Transmembrane</keyword>
<feature type="domain" description="HTH deoR-type" evidence="5">
    <location>
        <begin position="10"/>
        <end position="65"/>
    </location>
</feature>
<sequence length="285" mass="30908">MTHLAESRTVAARRRAIVDYVITRGSAEIDELVLRFETSRMTIHRDLHALSGQGLVRKVHGGVTTLPNGIVESSVLYRLRRAVREKKAIAALAAGMIAPGDVIALDDSTTARFLSDHLAGIGAVTVLTNSLGIATMLAGVPDIRLMALGGCYHPTFDAFFGLLCEQAIGALRVNTLFMSVSAIHGLGAYHQEQDIVKVKLALMRAADRRVLLADSTKFGVTALNRLADLAEFDVVITDDGLAPDIRDRLQDHDIMLRVARSNTSDTVKDDLKTERIAQQGEEPCV</sequence>
<comment type="caution">
    <text evidence="6">The sequence shown here is derived from an EMBL/GenBank/DDBJ whole genome shotgun (WGS) entry which is preliminary data.</text>
</comment>
<evidence type="ECO:0000256" key="1">
    <source>
        <dbReference type="ARBA" id="ARBA00023015"/>
    </source>
</evidence>
<dbReference type="GO" id="GO:0003677">
    <property type="term" value="F:DNA binding"/>
    <property type="evidence" value="ECO:0007669"/>
    <property type="project" value="UniProtKB-KW"/>
</dbReference>
<dbReference type="SUPFAM" id="SSF46785">
    <property type="entry name" value="Winged helix' DNA-binding domain"/>
    <property type="match status" value="1"/>
</dbReference>
<feature type="transmembrane region" description="Helical" evidence="4">
    <location>
        <begin position="117"/>
        <end position="140"/>
    </location>
</feature>
<evidence type="ECO:0000256" key="3">
    <source>
        <dbReference type="ARBA" id="ARBA00023163"/>
    </source>
</evidence>
<dbReference type="SMART" id="SM00420">
    <property type="entry name" value="HTH_DEOR"/>
    <property type="match status" value="1"/>
</dbReference>
<dbReference type="Pfam" id="PF00455">
    <property type="entry name" value="DeoRC"/>
    <property type="match status" value="1"/>
</dbReference>
<dbReference type="InterPro" id="IPR001034">
    <property type="entry name" value="DeoR_HTH"/>
</dbReference>
<dbReference type="InterPro" id="IPR018356">
    <property type="entry name" value="Tscrpt_reg_HTH_DeoR_CS"/>
</dbReference>
<dbReference type="InterPro" id="IPR037171">
    <property type="entry name" value="NagB/RpiA_transferase-like"/>
</dbReference>
<organism evidence="6 7">
    <name type="scientific">Komagataeibacter melaceti</name>
    <dbReference type="NCBI Taxonomy" id="2766577"/>
    <lineage>
        <taxon>Bacteria</taxon>
        <taxon>Pseudomonadati</taxon>
        <taxon>Pseudomonadota</taxon>
        <taxon>Alphaproteobacteria</taxon>
        <taxon>Acetobacterales</taxon>
        <taxon>Acetobacteraceae</taxon>
        <taxon>Komagataeibacter</taxon>
    </lineage>
</organism>
<dbReference type="PANTHER" id="PTHR30363">
    <property type="entry name" value="HTH-TYPE TRANSCRIPTIONAL REGULATOR SRLR-RELATED"/>
    <property type="match status" value="1"/>
</dbReference>
<keyword evidence="4" id="KW-1133">Transmembrane helix</keyword>
<dbReference type="SUPFAM" id="SSF100950">
    <property type="entry name" value="NagB/RpiA/CoA transferase-like"/>
    <property type="match status" value="1"/>
</dbReference>
<dbReference type="InterPro" id="IPR036390">
    <property type="entry name" value="WH_DNA-bd_sf"/>
</dbReference>
<dbReference type="Pfam" id="PF08220">
    <property type="entry name" value="HTH_DeoR"/>
    <property type="match status" value="1"/>
</dbReference>
<evidence type="ECO:0000313" key="6">
    <source>
        <dbReference type="EMBL" id="RFD19031.1"/>
    </source>
</evidence>
<dbReference type="EMBL" id="QUWV01000131">
    <property type="protein sequence ID" value="RFD19031.1"/>
    <property type="molecule type" value="Genomic_DNA"/>
</dbReference>
<keyword evidence="1" id="KW-0805">Transcription regulation</keyword>
<dbReference type="GO" id="GO:0003700">
    <property type="term" value="F:DNA-binding transcription factor activity"/>
    <property type="evidence" value="ECO:0007669"/>
    <property type="project" value="InterPro"/>
</dbReference>
<evidence type="ECO:0000256" key="4">
    <source>
        <dbReference type="SAM" id="Phobius"/>
    </source>
</evidence>
<name>A0A371YXV1_9PROT</name>
<dbReference type="Proteomes" id="UP000262371">
    <property type="component" value="Unassembled WGS sequence"/>
</dbReference>
<evidence type="ECO:0000256" key="2">
    <source>
        <dbReference type="ARBA" id="ARBA00023125"/>
    </source>
</evidence>
<feature type="transmembrane region" description="Helical" evidence="4">
    <location>
        <begin position="88"/>
        <end position="105"/>
    </location>
</feature>
<dbReference type="InterPro" id="IPR014036">
    <property type="entry name" value="DeoR-like_C"/>
</dbReference>
<dbReference type="PROSITE" id="PS00894">
    <property type="entry name" value="HTH_DEOR_1"/>
    <property type="match status" value="1"/>
</dbReference>
<accession>A0A371YXV1</accession>
<keyword evidence="3" id="KW-0804">Transcription</keyword>
<reference evidence="6 7" key="1">
    <citation type="submission" date="2018-08" db="EMBL/GenBank/DDBJ databases">
        <title>Komagataeibacter sp. AV 382.</title>
        <authorList>
            <person name="Skraban J."/>
            <person name="Trcek J."/>
        </authorList>
    </citation>
    <scope>NUCLEOTIDE SEQUENCE [LARGE SCALE GENOMIC DNA]</scope>
    <source>
        <strain evidence="6 7">AV 382</strain>
    </source>
</reference>
<dbReference type="SMART" id="SM01134">
    <property type="entry name" value="DeoRC"/>
    <property type="match status" value="1"/>
</dbReference>
<gene>
    <name evidence="6" type="ORF">DY926_13620</name>
</gene>
<evidence type="ECO:0000259" key="5">
    <source>
        <dbReference type="PROSITE" id="PS51000"/>
    </source>
</evidence>
<dbReference type="InterPro" id="IPR050313">
    <property type="entry name" value="Carb_Metab_HTH_regulators"/>
</dbReference>
<dbReference type="OrthoDB" id="9816363at2"/>
<keyword evidence="7" id="KW-1185">Reference proteome</keyword>